<dbReference type="InterPro" id="IPR052891">
    <property type="entry name" value="DNA-3mA_glycosylase"/>
</dbReference>
<reference evidence="1 2" key="1">
    <citation type="submission" date="2020-08" db="EMBL/GenBank/DDBJ databases">
        <title>Genomic Encyclopedia of Type Strains, Phase III (KMG-III): the genomes of soil and plant-associated and newly described type strains.</title>
        <authorList>
            <person name="Whitman W."/>
        </authorList>
    </citation>
    <scope>NUCLEOTIDE SEQUENCE [LARGE SCALE GENOMIC DNA]</scope>
    <source>
        <strain evidence="1 2">CECT 8571</strain>
    </source>
</reference>
<gene>
    <name evidence="1" type="ORF">FHS30_001921</name>
</gene>
<dbReference type="PANTHER" id="PTHR30037">
    <property type="entry name" value="DNA-3-METHYLADENINE GLYCOSYLASE 1"/>
    <property type="match status" value="1"/>
</dbReference>
<dbReference type="InterPro" id="IPR005019">
    <property type="entry name" value="Adenine_glyco"/>
</dbReference>
<dbReference type="EMBL" id="JACHXZ010000002">
    <property type="protein sequence ID" value="MBB3168737.1"/>
    <property type="molecule type" value="Genomic_DNA"/>
</dbReference>
<dbReference type="Gene3D" id="1.10.340.30">
    <property type="entry name" value="Hypothetical protein, domain 2"/>
    <property type="match status" value="1"/>
</dbReference>
<dbReference type="InterPro" id="IPR011257">
    <property type="entry name" value="DNA_glycosylase"/>
</dbReference>
<accession>A0A839UTN0</accession>
<evidence type="ECO:0000313" key="2">
    <source>
        <dbReference type="Proteomes" id="UP000559987"/>
    </source>
</evidence>
<dbReference type="RefSeq" id="WP_183910192.1">
    <property type="nucleotide sequence ID" value="NZ_JACHXZ010000002.1"/>
</dbReference>
<dbReference type="SUPFAM" id="SSF48150">
    <property type="entry name" value="DNA-glycosylase"/>
    <property type="match status" value="1"/>
</dbReference>
<dbReference type="AlphaFoldDB" id="A0A839UTN0"/>
<dbReference type="GO" id="GO:0006284">
    <property type="term" value="P:base-excision repair"/>
    <property type="evidence" value="ECO:0007669"/>
    <property type="project" value="InterPro"/>
</dbReference>
<dbReference type="Pfam" id="PF03352">
    <property type="entry name" value="Adenine_glyco"/>
    <property type="match status" value="1"/>
</dbReference>
<comment type="caution">
    <text evidence="1">The sequence shown here is derived from an EMBL/GenBank/DDBJ whole genome shotgun (WGS) entry which is preliminary data.</text>
</comment>
<dbReference type="PANTHER" id="PTHR30037:SF3">
    <property type="entry name" value="BLR0857 PROTEIN"/>
    <property type="match status" value="1"/>
</dbReference>
<dbReference type="GO" id="GO:0008725">
    <property type="term" value="F:DNA-3-methyladenine glycosylase activity"/>
    <property type="evidence" value="ECO:0007669"/>
    <property type="project" value="InterPro"/>
</dbReference>
<keyword evidence="2" id="KW-1185">Reference proteome</keyword>
<evidence type="ECO:0000313" key="1">
    <source>
        <dbReference type="EMBL" id="MBB3168737.1"/>
    </source>
</evidence>
<sequence>MRSFADINAIAETHKGGAKAVAALLPEVRSDAELLALPDHRYLSEMARRVFRAGLKHAMVDAKWPAFERAFWGFDPVKVQLMSDEQLERLATNPDIIRHLGKIRSVRANAAMMVALAETHGSFGRFIAQWPSDDVVGLWALLKKQGSQLGGQSAARFLRMVGKDTFVLTDDVVAGLIYDGVVSKMPTSKRDLQAAQAAFNQWQVESGKPLAHISRILSMTVFS</sequence>
<organism evidence="1 2">
    <name type="scientific">Simiduia aestuariiviva</name>
    <dbReference type="NCBI Taxonomy" id="1510459"/>
    <lineage>
        <taxon>Bacteria</taxon>
        <taxon>Pseudomonadati</taxon>
        <taxon>Pseudomonadota</taxon>
        <taxon>Gammaproteobacteria</taxon>
        <taxon>Cellvibrionales</taxon>
        <taxon>Cellvibrionaceae</taxon>
        <taxon>Simiduia</taxon>
    </lineage>
</organism>
<proteinExistence type="predicted"/>
<name>A0A839UTN0_9GAMM</name>
<dbReference type="Proteomes" id="UP000559987">
    <property type="component" value="Unassembled WGS sequence"/>
</dbReference>
<protein>
    <submittedName>
        <fullName evidence="1">3-methyladenine DNA glycosylase Tag</fullName>
    </submittedName>
</protein>